<gene>
    <name evidence="1" type="ORF">S01H4_15701</name>
</gene>
<feature type="non-terminal residue" evidence="1">
    <location>
        <position position="1"/>
    </location>
</feature>
<evidence type="ECO:0000313" key="1">
    <source>
        <dbReference type="EMBL" id="GAG71108.1"/>
    </source>
</evidence>
<dbReference type="AlphaFoldDB" id="X1AEI9"/>
<reference evidence="1" key="1">
    <citation type="journal article" date="2014" name="Front. Microbiol.">
        <title>High frequency of phylogenetically diverse reductive dehalogenase-homologous genes in deep subseafloor sedimentary metagenomes.</title>
        <authorList>
            <person name="Kawai M."/>
            <person name="Futagami T."/>
            <person name="Toyoda A."/>
            <person name="Takaki Y."/>
            <person name="Nishi S."/>
            <person name="Hori S."/>
            <person name="Arai W."/>
            <person name="Tsubouchi T."/>
            <person name="Morono Y."/>
            <person name="Uchiyama I."/>
            <person name="Ito T."/>
            <person name="Fujiyama A."/>
            <person name="Inagaki F."/>
            <person name="Takami H."/>
        </authorList>
    </citation>
    <scope>NUCLEOTIDE SEQUENCE</scope>
    <source>
        <strain evidence="1">Expedition CK06-06</strain>
    </source>
</reference>
<dbReference type="EMBL" id="BART01006880">
    <property type="protein sequence ID" value="GAG71108.1"/>
    <property type="molecule type" value="Genomic_DNA"/>
</dbReference>
<name>X1AEI9_9ZZZZ</name>
<accession>X1AEI9</accession>
<proteinExistence type="predicted"/>
<comment type="caution">
    <text evidence="1">The sequence shown here is derived from an EMBL/GenBank/DDBJ whole genome shotgun (WGS) entry which is preliminary data.</text>
</comment>
<sequence length="341" mass="36977">SAANGSFEKISLNLGISASALNQIFIDNSLSNSFGTNWINFDLRSMDNDFGINDFSDTSIELSFGSLGASAVTIVDAGEMSSNGFILLDDSDIKEISSKSGSVFVEINFDSSPSPGIEPGTISDEINKQPIVLDFFSFGLENNNDINNSIYRFELEETSENSSVFAGTLEYAVTNQLNILDPDFIQTIRTIDNEIKFIVTDRLVDEEGISINYSDFDAVGVVTTTSAKSDIVTSSGFVSLDSGSYRFGQPVTFTLRDADLNLKSDTIETYLVVNDPNSPNVDAVGKDGSILLEMGSSLYSIIPDCPLGASFRIRIVDWSLLSPVSKIPEYGPSLTKVTMFE</sequence>
<protein>
    <submittedName>
        <fullName evidence="1">Uncharacterized protein</fullName>
    </submittedName>
</protein>
<organism evidence="1">
    <name type="scientific">marine sediment metagenome</name>
    <dbReference type="NCBI Taxonomy" id="412755"/>
    <lineage>
        <taxon>unclassified sequences</taxon>
        <taxon>metagenomes</taxon>
        <taxon>ecological metagenomes</taxon>
    </lineage>
</organism>